<keyword evidence="5" id="KW-0408">Iron</keyword>
<dbReference type="EC" id="3.6.1.41" evidence="1"/>
<keyword evidence="4" id="KW-0378">Hydrolase</keyword>
<keyword evidence="9" id="KW-1185">Reference proteome</keyword>
<evidence type="ECO:0000256" key="6">
    <source>
        <dbReference type="ARBA" id="ARBA00049417"/>
    </source>
</evidence>
<dbReference type="InterPro" id="IPR051094">
    <property type="entry name" value="Diverse_Catalytic_Enzymes"/>
</dbReference>
<dbReference type="GO" id="GO:0046872">
    <property type="term" value="F:metal ion binding"/>
    <property type="evidence" value="ECO:0007669"/>
    <property type="project" value="UniProtKB-KW"/>
</dbReference>
<dbReference type="PANTHER" id="PTHR35795">
    <property type="entry name" value="SLR1885 PROTEIN"/>
    <property type="match status" value="1"/>
</dbReference>
<sequence>MTDFSLSKTYSPLSSAELIAKEKSMMDAARFEHCIGVSQTARKLAQLNGYDEDKAALAGFIHDYAKQVDNSEFEAVIKSENFDPDLLNWNRAIWHGIVGVYFIERDLKITDPEILQAIRRHTTADTEMTTLDKIVFVADFIEPGRSFPGVEEARKVSFANLDQGVAYELSHTLEFLIAKRARIYPKTIAAYNVWAAE</sequence>
<comment type="caution">
    <text evidence="8">The sequence shown here is derived from an EMBL/GenBank/DDBJ whole genome shotgun (WGS) entry which is preliminary data.</text>
</comment>
<dbReference type="InterPro" id="IPR006674">
    <property type="entry name" value="HD_domain"/>
</dbReference>
<dbReference type="RefSeq" id="WP_246487308.1">
    <property type="nucleotide sequence ID" value="NZ_BMAY01000003.1"/>
</dbReference>
<evidence type="ECO:0000256" key="5">
    <source>
        <dbReference type="ARBA" id="ARBA00023004"/>
    </source>
</evidence>
<dbReference type="Proteomes" id="UP000677218">
    <property type="component" value="Unassembled WGS sequence"/>
</dbReference>
<dbReference type="EMBL" id="BMAY01000003">
    <property type="protein sequence ID" value="GFZ26677.1"/>
    <property type="molecule type" value="Genomic_DNA"/>
</dbReference>
<dbReference type="NCBIfam" id="TIGR00488">
    <property type="entry name" value="bis(5'-nucleosyl)-tetraphosphatase (symmetrical) YqeK"/>
    <property type="match status" value="1"/>
</dbReference>
<reference evidence="8" key="1">
    <citation type="submission" date="2020-08" db="EMBL/GenBank/DDBJ databases">
        <title>Taxonomic study for Lactobacillus species isolated from hardwood bark.</title>
        <authorList>
            <person name="Tohno M."/>
            <person name="Tanizawa Y."/>
        </authorList>
    </citation>
    <scope>NUCLEOTIDE SEQUENCE</scope>
    <source>
        <strain evidence="8">B40</strain>
    </source>
</reference>
<dbReference type="CDD" id="cd00077">
    <property type="entry name" value="HDc"/>
    <property type="match status" value="1"/>
</dbReference>
<evidence type="ECO:0000256" key="2">
    <source>
        <dbReference type="ARBA" id="ARBA00022723"/>
    </source>
</evidence>
<organism evidence="8 9">
    <name type="scientific">Lactobacillus corticis</name>
    <dbReference type="NCBI Taxonomy" id="2201249"/>
    <lineage>
        <taxon>Bacteria</taxon>
        <taxon>Bacillati</taxon>
        <taxon>Bacillota</taxon>
        <taxon>Bacilli</taxon>
        <taxon>Lactobacillales</taxon>
        <taxon>Lactobacillaceae</taxon>
        <taxon>Lactobacillus</taxon>
    </lineage>
</organism>
<dbReference type="InterPro" id="IPR005249">
    <property type="entry name" value="YqeK"/>
</dbReference>
<dbReference type="AlphaFoldDB" id="A0A916QIG9"/>
<dbReference type="SUPFAM" id="SSF109604">
    <property type="entry name" value="HD-domain/PDEase-like"/>
    <property type="match status" value="1"/>
</dbReference>
<name>A0A916QIG9_9LACO</name>
<feature type="domain" description="HD" evidence="7">
    <location>
        <begin position="30"/>
        <end position="144"/>
    </location>
</feature>
<evidence type="ECO:0000259" key="7">
    <source>
        <dbReference type="PROSITE" id="PS51831"/>
    </source>
</evidence>
<keyword evidence="2" id="KW-0479">Metal-binding</keyword>
<dbReference type="GO" id="GO:0008803">
    <property type="term" value="F:bis(5'-nucleosyl)-tetraphosphatase (symmetrical) activity"/>
    <property type="evidence" value="ECO:0007669"/>
    <property type="project" value="UniProtKB-EC"/>
</dbReference>
<evidence type="ECO:0000256" key="1">
    <source>
        <dbReference type="ARBA" id="ARBA00012506"/>
    </source>
</evidence>
<evidence type="ECO:0000313" key="8">
    <source>
        <dbReference type="EMBL" id="GFZ26677.1"/>
    </source>
</evidence>
<proteinExistence type="predicted"/>
<dbReference type="Pfam" id="PF01966">
    <property type="entry name" value="HD"/>
    <property type="match status" value="1"/>
</dbReference>
<evidence type="ECO:0000256" key="4">
    <source>
        <dbReference type="ARBA" id="ARBA00022801"/>
    </source>
</evidence>
<protein>
    <recommendedName>
        <fullName evidence="1">bis(5'-nucleosyl)-tetraphosphatase (symmetrical)</fullName>
        <ecNumber evidence="1">3.6.1.41</ecNumber>
    </recommendedName>
</protein>
<dbReference type="PANTHER" id="PTHR35795:SF1">
    <property type="entry name" value="BIS(5'-NUCLEOSYL)-TETRAPHOSPHATASE, SYMMETRICAL"/>
    <property type="match status" value="1"/>
</dbReference>
<accession>A0A916QIG9</accession>
<dbReference type="SMART" id="SM00471">
    <property type="entry name" value="HDc"/>
    <property type="match status" value="1"/>
</dbReference>
<evidence type="ECO:0000313" key="9">
    <source>
        <dbReference type="Proteomes" id="UP000677218"/>
    </source>
</evidence>
<dbReference type="GO" id="GO:0000166">
    <property type="term" value="F:nucleotide binding"/>
    <property type="evidence" value="ECO:0007669"/>
    <property type="project" value="UniProtKB-KW"/>
</dbReference>
<dbReference type="InterPro" id="IPR003607">
    <property type="entry name" value="HD/PDEase_dom"/>
</dbReference>
<comment type="catalytic activity">
    <reaction evidence="6">
        <text>P(1),P(4)-bis(5'-adenosyl) tetraphosphate + H2O = 2 ADP + 2 H(+)</text>
        <dbReference type="Rhea" id="RHEA:24252"/>
        <dbReference type="ChEBI" id="CHEBI:15377"/>
        <dbReference type="ChEBI" id="CHEBI:15378"/>
        <dbReference type="ChEBI" id="CHEBI:58141"/>
        <dbReference type="ChEBI" id="CHEBI:456216"/>
        <dbReference type="EC" id="3.6.1.41"/>
    </reaction>
</comment>
<dbReference type="PROSITE" id="PS51831">
    <property type="entry name" value="HD"/>
    <property type="match status" value="1"/>
</dbReference>
<evidence type="ECO:0000256" key="3">
    <source>
        <dbReference type="ARBA" id="ARBA00022741"/>
    </source>
</evidence>
<keyword evidence="3" id="KW-0547">Nucleotide-binding</keyword>
<dbReference type="Gene3D" id="1.10.3210.10">
    <property type="entry name" value="Hypothetical protein af1432"/>
    <property type="match status" value="1"/>
</dbReference>
<gene>
    <name evidence="8" type="ORF">LCB40_05570</name>
</gene>